<evidence type="ECO:0000313" key="7">
    <source>
        <dbReference type="EMBL" id="HFC91300.1"/>
    </source>
</evidence>
<comment type="caution">
    <text evidence="7">The sequence shown here is derived from an EMBL/GenBank/DDBJ whole genome shotgun (WGS) entry which is preliminary data.</text>
</comment>
<dbReference type="GO" id="GO:0004725">
    <property type="term" value="F:protein tyrosine phosphatase activity"/>
    <property type="evidence" value="ECO:0007669"/>
    <property type="project" value="UniProtKB-EC"/>
</dbReference>
<keyword evidence="3" id="KW-0378">Hydrolase</keyword>
<dbReference type="SMART" id="SM00226">
    <property type="entry name" value="LMWPc"/>
    <property type="match status" value="1"/>
</dbReference>
<dbReference type="AlphaFoldDB" id="A0A7V2SY59"/>
<dbReference type="EMBL" id="DRMS01000023">
    <property type="protein sequence ID" value="HFC91300.1"/>
    <property type="molecule type" value="Genomic_DNA"/>
</dbReference>
<evidence type="ECO:0000256" key="2">
    <source>
        <dbReference type="ARBA" id="ARBA00013064"/>
    </source>
</evidence>
<dbReference type="InterPro" id="IPR050438">
    <property type="entry name" value="LMW_PTPase"/>
</dbReference>
<feature type="active site" description="Nucleophile" evidence="5">
    <location>
        <position position="10"/>
    </location>
</feature>
<dbReference type="CDD" id="cd16343">
    <property type="entry name" value="LMWPTP"/>
    <property type="match status" value="1"/>
</dbReference>
<evidence type="ECO:0000256" key="4">
    <source>
        <dbReference type="ARBA" id="ARBA00022912"/>
    </source>
</evidence>
<proteinExistence type="inferred from homology"/>
<evidence type="ECO:0000259" key="6">
    <source>
        <dbReference type="SMART" id="SM00226"/>
    </source>
</evidence>
<dbReference type="Pfam" id="PF01451">
    <property type="entry name" value="LMWPc"/>
    <property type="match status" value="1"/>
</dbReference>
<dbReference type="Proteomes" id="UP000885750">
    <property type="component" value="Unassembled WGS sequence"/>
</dbReference>
<dbReference type="Gene3D" id="3.40.50.2300">
    <property type="match status" value="1"/>
</dbReference>
<dbReference type="InterPro" id="IPR036196">
    <property type="entry name" value="Ptyr_pPase_sf"/>
</dbReference>
<dbReference type="PANTHER" id="PTHR11717">
    <property type="entry name" value="LOW MOLECULAR WEIGHT PROTEIN TYROSINE PHOSPHATASE"/>
    <property type="match status" value="1"/>
</dbReference>
<dbReference type="PRINTS" id="PR00719">
    <property type="entry name" value="LMWPTPASE"/>
</dbReference>
<dbReference type="InterPro" id="IPR023485">
    <property type="entry name" value="Ptyr_pPase"/>
</dbReference>
<dbReference type="SUPFAM" id="SSF52788">
    <property type="entry name" value="Phosphotyrosine protein phosphatases I"/>
    <property type="match status" value="1"/>
</dbReference>
<organism evidence="7">
    <name type="scientific">Leucothrix mucor</name>
    <dbReference type="NCBI Taxonomy" id="45248"/>
    <lineage>
        <taxon>Bacteria</taxon>
        <taxon>Pseudomonadati</taxon>
        <taxon>Pseudomonadota</taxon>
        <taxon>Gammaproteobacteria</taxon>
        <taxon>Thiotrichales</taxon>
        <taxon>Thiotrichaceae</taxon>
        <taxon>Leucothrix</taxon>
    </lineage>
</organism>
<accession>A0A7V2SY59</accession>
<feature type="domain" description="Phosphotyrosine protein phosphatase I" evidence="6">
    <location>
        <begin position="4"/>
        <end position="153"/>
    </location>
</feature>
<comment type="similarity">
    <text evidence="1">Belongs to the low molecular weight phosphotyrosine protein phosphatase family.</text>
</comment>
<reference evidence="7" key="1">
    <citation type="journal article" date="2020" name="mSystems">
        <title>Genome- and Community-Level Interaction Insights into Carbon Utilization and Element Cycling Functions of Hydrothermarchaeota in Hydrothermal Sediment.</title>
        <authorList>
            <person name="Zhou Z."/>
            <person name="Liu Y."/>
            <person name="Xu W."/>
            <person name="Pan J."/>
            <person name="Luo Z.H."/>
            <person name="Li M."/>
        </authorList>
    </citation>
    <scope>NUCLEOTIDE SEQUENCE [LARGE SCALE GENOMIC DNA]</scope>
    <source>
        <strain evidence="7">HyVt-493</strain>
    </source>
</reference>
<evidence type="ECO:0000256" key="5">
    <source>
        <dbReference type="PIRSR" id="PIRSR617867-1"/>
    </source>
</evidence>
<dbReference type="EC" id="3.1.3.48" evidence="2"/>
<sequence>MKNIKVLFVCMGNICRSPTAHGVFEKLVESKGLSQQILTDSAGTHAYHVGESPDPRSQATARKNGIDISQQRAQKVKSEDFEHFDYIVAMDSSNYADLKHLATEDLQHKVYRLMQFASEWGNDDVPDPYYGGGNGFENVFKMIEAASSGLLAQLQENHFK</sequence>
<dbReference type="FunFam" id="3.40.50.2300:FF:000113">
    <property type="entry name" value="Low molecular weight protein-tyrosine-phosphatase"/>
    <property type="match status" value="1"/>
</dbReference>
<keyword evidence="4" id="KW-0904">Protein phosphatase</keyword>
<name>A0A7V2SY59_LEUMU</name>
<feature type="active site" evidence="5">
    <location>
        <position position="16"/>
    </location>
</feature>
<evidence type="ECO:0000256" key="1">
    <source>
        <dbReference type="ARBA" id="ARBA00011063"/>
    </source>
</evidence>
<protein>
    <recommendedName>
        <fullName evidence="2">protein-tyrosine-phosphatase</fullName>
        <ecNumber evidence="2">3.1.3.48</ecNumber>
    </recommendedName>
</protein>
<dbReference type="InterPro" id="IPR017867">
    <property type="entry name" value="Tyr_phospatase_low_mol_wt"/>
</dbReference>
<feature type="active site" description="Proton donor" evidence="5">
    <location>
        <position position="127"/>
    </location>
</feature>
<dbReference type="PANTHER" id="PTHR11717:SF7">
    <property type="entry name" value="LOW MOLECULAR WEIGHT PHOSPHOTYROSINE PROTEIN PHOSPHATASE"/>
    <property type="match status" value="1"/>
</dbReference>
<gene>
    <name evidence="7" type="ORF">ENJ51_00660</name>
</gene>
<evidence type="ECO:0000256" key="3">
    <source>
        <dbReference type="ARBA" id="ARBA00022801"/>
    </source>
</evidence>